<dbReference type="AlphaFoldDB" id="A0A1B8GJ59"/>
<gene>
    <name evidence="1" type="ORF">VE01_06012</name>
</gene>
<evidence type="ECO:0000313" key="2">
    <source>
        <dbReference type="Proteomes" id="UP000091956"/>
    </source>
</evidence>
<protein>
    <submittedName>
        <fullName evidence="1">Uncharacterized protein</fullName>
    </submittedName>
</protein>
<sequence>MPDDGLAAQLLLNTALDTDKLDHGLLNCLANEQLGQIFSISIYLESSDFLKNPFAGSQKIQSRKLRERKETLSQETQK</sequence>
<name>A0A1B8GJ59_9PEZI</name>
<dbReference type="Proteomes" id="UP000091956">
    <property type="component" value="Unassembled WGS sequence"/>
</dbReference>
<reference evidence="2" key="2">
    <citation type="journal article" date="2018" name="Nat. Commun.">
        <title>Extreme sensitivity to ultraviolet light in the fungal pathogen causing white-nose syndrome of bats.</title>
        <authorList>
            <person name="Palmer J.M."/>
            <person name="Drees K.P."/>
            <person name="Foster J.T."/>
            <person name="Lindner D.L."/>
        </authorList>
    </citation>
    <scope>NUCLEOTIDE SEQUENCE [LARGE SCALE GENOMIC DNA]</scope>
    <source>
        <strain evidence="2">UAMH 10579</strain>
    </source>
</reference>
<reference evidence="1 2" key="1">
    <citation type="submission" date="2016-03" db="EMBL/GenBank/DDBJ databases">
        <title>Comparative genomics of Pseudogymnoascus destructans, the fungus causing white-nose syndrome of bats.</title>
        <authorList>
            <person name="Palmer J.M."/>
            <person name="Drees K.P."/>
            <person name="Foster J.T."/>
            <person name="Lindner D.L."/>
        </authorList>
    </citation>
    <scope>NUCLEOTIDE SEQUENCE [LARGE SCALE GENOMIC DNA]</scope>
    <source>
        <strain evidence="1 2">UAMH 10579</strain>
    </source>
</reference>
<organism evidence="1 2">
    <name type="scientific">Pseudogymnoascus verrucosus</name>
    <dbReference type="NCBI Taxonomy" id="342668"/>
    <lineage>
        <taxon>Eukaryota</taxon>
        <taxon>Fungi</taxon>
        <taxon>Dikarya</taxon>
        <taxon>Ascomycota</taxon>
        <taxon>Pezizomycotina</taxon>
        <taxon>Leotiomycetes</taxon>
        <taxon>Thelebolales</taxon>
        <taxon>Thelebolaceae</taxon>
        <taxon>Pseudogymnoascus</taxon>
    </lineage>
</organism>
<evidence type="ECO:0000313" key="1">
    <source>
        <dbReference type="EMBL" id="OBT95883.1"/>
    </source>
</evidence>
<proteinExistence type="predicted"/>
<accession>A0A1B8GJ59</accession>
<dbReference type="RefSeq" id="XP_018129616.1">
    <property type="nucleotide sequence ID" value="XM_018275468.1"/>
</dbReference>
<dbReference type="GeneID" id="28839398"/>
<keyword evidence="2" id="KW-1185">Reference proteome</keyword>
<dbReference type="EMBL" id="KV460232">
    <property type="protein sequence ID" value="OBT95883.1"/>
    <property type="molecule type" value="Genomic_DNA"/>
</dbReference>